<keyword evidence="9 16" id="KW-0186">Copper</keyword>
<protein>
    <recommendedName>
        <fullName evidence="16">Amine oxidase</fullName>
        <ecNumber evidence="16">1.4.3.-</ecNumber>
    </recommendedName>
</protein>
<comment type="similarity">
    <text evidence="4 16">Belongs to the copper/topaquinone oxidase family.</text>
</comment>
<comment type="cofactor">
    <cofactor evidence="1">
        <name>Cu cation</name>
        <dbReference type="ChEBI" id="CHEBI:23378"/>
    </cofactor>
</comment>
<dbReference type="SUPFAM" id="SSF49998">
    <property type="entry name" value="Amine oxidase catalytic domain"/>
    <property type="match status" value="1"/>
</dbReference>
<dbReference type="Pfam" id="PF02728">
    <property type="entry name" value="Cu_amine_oxidN3"/>
    <property type="match status" value="1"/>
</dbReference>
<dbReference type="InterPro" id="IPR000504">
    <property type="entry name" value="RRM_dom"/>
</dbReference>
<dbReference type="PROSITE" id="PS01165">
    <property type="entry name" value="COPPER_AMINE_OXID_2"/>
    <property type="match status" value="1"/>
</dbReference>
<feature type="region of interest" description="Disordered" evidence="17">
    <location>
        <begin position="1070"/>
        <end position="1091"/>
    </location>
</feature>
<evidence type="ECO:0000256" key="5">
    <source>
        <dbReference type="ARBA" id="ARBA00011738"/>
    </source>
</evidence>
<dbReference type="GO" id="GO:0005507">
    <property type="term" value="F:copper ion binding"/>
    <property type="evidence" value="ECO:0007669"/>
    <property type="project" value="InterPro"/>
</dbReference>
<dbReference type="InterPro" id="IPR015798">
    <property type="entry name" value="Cu_amine_oxidase_C"/>
</dbReference>
<name>A0A4T0Q153_9BASI</name>
<evidence type="ECO:0000256" key="4">
    <source>
        <dbReference type="ARBA" id="ARBA00007983"/>
    </source>
</evidence>
<dbReference type="InterPro" id="IPR015802">
    <property type="entry name" value="Cu_amine_oxidase_N3"/>
</dbReference>
<feature type="active site" description="Proton acceptor" evidence="13">
    <location>
        <position position="731"/>
    </location>
</feature>
<keyword evidence="8 16" id="KW-0560">Oxidoreductase</keyword>
<gene>
    <name evidence="19" type="ORF">E3Q02_02271</name>
</gene>
<evidence type="ECO:0000313" key="20">
    <source>
        <dbReference type="Proteomes" id="UP000309601"/>
    </source>
</evidence>
<dbReference type="Proteomes" id="UP000309601">
    <property type="component" value="Unassembled WGS sequence"/>
</dbReference>
<dbReference type="InterPro" id="IPR036460">
    <property type="entry name" value="Cu_amine_oxidase_C_sf"/>
</dbReference>
<keyword evidence="10" id="KW-1015">Disulfide bond</keyword>
<keyword evidence="6 16" id="KW-0479">Metal-binding</keyword>
<evidence type="ECO:0000256" key="11">
    <source>
        <dbReference type="ARBA" id="ARBA00023211"/>
    </source>
</evidence>
<dbReference type="PANTHER" id="PTHR10638">
    <property type="entry name" value="COPPER AMINE OXIDASE"/>
    <property type="match status" value="1"/>
</dbReference>
<dbReference type="Pfam" id="PF01179">
    <property type="entry name" value="Cu_amine_oxid"/>
    <property type="match status" value="1"/>
</dbReference>
<evidence type="ECO:0000256" key="15">
    <source>
        <dbReference type="PROSITE-ProRule" id="PRU00176"/>
    </source>
</evidence>
<evidence type="ECO:0000256" key="3">
    <source>
        <dbReference type="ARBA" id="ARBA00001947"/>
    </source>
</evidence>
<feature type="domain" description="RRM" evidence="18">
    <location>
        <begin position="114"/>
        <end position="187"/>
    </location>
</feature>
<dbReference type="SUPFAM" id="SSF54416">
    <property type="entry name" value="Amine oxidase N-terminal region"/>
    <property type="match status" value="2"/>
</dbReference>
<evidence type="ECO:0000256" key="2">
    <source>
        <dbReference type="ARBA" id="ARBA00001936"/>
    </source>
</evidence>
<evidence type="ECO:0000313" key="19">
    <source>
        <dbReference type="EMBL" id="TIC65271.1"/>
    </source>
</evidence>
<dbReference type="SMART" id="SM00360">
    <property type="entry name" value="RRM"/>
    <property type="match status" value="2"/>
</dbReference>
<proteinExistence type="inferred from homology"/>
<feature type="modified residue" description="2',4',5'-topaquinone" evidence="14">
    <location>
        <position position="815"/>
    </location>
</feature>
<comment type="subunit">
    <text evidence="5">Homodimer.</text>
</comment>
<dbReference type="GO" id="GO:0008131">
    <property type="term" value="F:primary methylamine oxidase activity"/>
    <property type="evidence" value="ECO:0007669"/>
    <property type="project" value="UniProtKB-EC"/>
</dbReference>
<dbReference type="InterPro" id="IPR049948">
    <property type="entry name" value="Cu_Am_ox_TPQ-bd"/>
</dbReference>
<keyword evidence="7 13" id="KW-0801">TPQ</keyword>
<dbReference type="InterPro" id="IPR016182">
    <property type="entry name" value="Cu_amine_oxidase_N-reg"/>
</dbReference>
<comment type="PTM">
    <text evidence="14 16">Topaquinone (TPQ) is generated by copper-dependent autoxidation of a specific tyrosyl residue.</text>
</comment>
<comment type="catalytic activity">
    <reaction evidence="12">
        <text>a primary methyl amine + O2 + H2O = an aldehyde + H2O2 + NH4(+)</text>
        <dbReference type="Rhea" id="RHEA:16153"/>
        <dbReference type="ChEBI" id="CHEBI:15377"/>
        <dbReference type="ChEBI" id="CHEBI:15379"/>
        <dbReference type="ChEBI" id="CHEBI:16240"/>
        <dbReference type="ChEBI" id="CHEBI:17478"/>
        <dbReference type="ChEBI" id="CHEBI:28938"/>
        <dbReference type="ChEBI" id="CHEBI:228804"/>
        <dbReference type="EC" id="1.4.3.21"/>
    </reaction>
</comment>
<comment type="cofactor">
    <cofactor evidence="3">
        <name>Zn(2+)</name>
        <dbReference type="ChEBI" id="CHEBI:29105"/>
    </cofactor>
</comment>
<keyword evidence="15" id="KW-0694">RNA-binding</keyword>
<reference evidence="19 20" key="1">
    <citation type="submission" date="2019-03" db="EMBL/GenBank/DDBJ databases">
        <title>Sequencing 25 genomes of Wallemia mellicola.</title>
        <authorList>
            <person name="Gostincar C."/>
        </authorList>
    </citation>
    <scope>NUCLEOTIDE SEQUENCE [LARGE SCALE GENOMIC DNA]</scope>
    <source>
        <strain evidence="19 20">EXF-1274</strain>
    </source>
</reference>
<comment type="caution">
    <text evidence="19">The sequence shown here is derived from an EMBL/GenBank/DDBJ whole genome shotgun (WGS) entry which is preliminary data.</text>
</comment>
<accession>A0A4T0Q153</accession>
<dbReference type="GO" id="GO:0009308">
    <property type="term" value="P:amine metabolic process"/>
    <property type="evidence" value="ECO:0007669"/>
    <property type="project" value="UniProtKB-UniRule"/>
</dbReference>
<keyword evidence="11" id="KW-0464">Manganese</keyword>
<evidence type="ECO:0000256" key="13">
    <source>
        <dbReference type="PIRSR" id="PIRSR600269-50"/>
    </source>
</evidence>
<feature type="active site" description="Schiff-base intermediate with substrate; via topaquinone" evidence="13">
    <location>
        <position position="815"/>
    </location>
</feature>
<evidence type="ECO:0000256" key="17">
    <source>
        <dbReference type="SAM" id="MobiDB-lite"/>
    </source>
</evidence>
<dbReference type="InterPro" id="IPR035979">
    <property type="entry name" value="RBD_domain_sf"/>
</dbReference>
<dbReference type="PROSITE" id="PS01164">
    <property type="entry name" value="COPPER_AMINE_OXID_1"/>
    <property type="match status" value="1"/>
</dbReference>
<dbReference type="FunFam" id="2.70.98.20:FF:000001">
    <property type="entry name" value="Amine oxidase"/>
    <property type="match status" value="1"/>
</dbReference>
<dbReference type="Pfam" id="PF00076">
    <property type="entry name" value="RRM_1"/>
    <property type="match status" value="2"/>
</dbReference>
<evidence type="ECO:0000256" key="7">
    <source>
        <dbReference type="ARBA" id="ARBA00022772"/>
    </source>
</evidence>
<dbReference type="InterPro" id="IPR012677">
    <property type="entry name" value="Nucleotide-bd_a/b_plait_sf"/>
</dbReference>
<organism evidence="19 20">
    <name type="scientific">Wallemia mellicola</name>
    <dbReference type="NCBI Taxonomy" id="1708541"/>
    <lineage>
        <taxon>Eukaryota</taxon>
        <taxon>Fungi</taxon>
        <taxon>Dikarya</taxon>
        <taxon>Basidiomycota</taxon>
        <taxon>Wallemiomycotina</taxon>
        <taxon>Wallemiomycetes</taxon>
        <taxon>Wallemiales</taxon>
        <taxon>Wallemiaceae</taxon>
        <taxon>Wallemia</taxon>
    </lineage>
</organism>
<comment type="cofactor">
    <cofactor evidence="16">
        <name>Cu cation</name>
        <dbReference type="ChEBI" id="CHEBI:23378"/>
    </cofactor>
    <text evidence="16">Contains 1 topaquinone per subunit.</text>
</comment>
<dbReference type="InterPro" id="IPR015800">
    <property type="entry name" value="Cu_amine_oxidase_N2"/>
</dbReference>
<dbReference type="SUPFAM" id="SSF54928">
    <property type="entry name" value="RNA-binding domain, RBD"/>
    <property type="match status" value="2"/>
</dbReference>
<sequence length="1091" mass="122534">MANLFNDDFVKAFDFMGINDLDDNDDRKNINNRQFRDIFKPRNSDKRSLSLPDTANAFNKAVFPYSYASESQNTTSSTHNRTFSYPFVNTVKPKQTDARSILNNPSLDNPLNTTNVFIQGLSPLTTPEDLQRAVEQYGMTSSARVIMQPNKKTCKGYGFVQFINTYEAQRAIIALNCKGINAAFAKQESFTARLRRLEDEGSTNLYLSNLPLDMDDGKLSVLFYPANIQSLRVLKNENGESRGVGFVRVKDRQTASYFIDKLHGITLSGSSLPLQVRFADSQSQKDFKKLATRNKPSLKTSTSLSDMSASLENGAVESAFNIGSLDQFQLQIPPLKHSHSYESFTRIPPPLHTSASLEELFTTGNAKVKRKHSFDPFSDELFDFKSFGLYQGNNSQPSISNSNSSAKQATDATKAFVKLEQGLKPQSLQFNTVTLIEPPKQQVLAWLGYEDNAPLITRQAEVILLDGQTQTAWESVVDLPSNISEGKSVKEAHVTKWKCLDKDQQPSLLVEELNQAEKWAKSNPKILEAVKEVGVDPEMLFCDGWCVSIDERFPGRRLQQCLMFARSRPGDSLYAHPLDFVPVFDSHTGELLALDFPPLNAQDGEPAPPSSAKDNAERPRKFRFPPPSTNQNYLPEQIKQDDPSFKLREGLKPIHITQPEGVSYNIEGRVLRWQNWSLHVGFNYRDGLVLNNVTYDDNGTIRPLFYRLSIAEMVVPYGITKFPGHRKHAFDTGEYGIGTLSNSLSLGCDCLGSISYMDADFVKRSGESKTTKSAVCIHEEDAGILHKHTDFRDLKVHVARNRKLIISNICTVANYEYGFYWSFGLDGNIELEVKLTGIVNVTAMGPNEPRNKQIETEVAPRIAAPFHQHLFSLRIDSMIDGQKNQVVQTDIIPDEDVVGGPTNYYGNGFHTEKTIFKNSKDAISDYDATKARTWTIENPNKEHYSSGNQVGYKIMCNNMSTMFAKKGSMLYNRAPFARHGIHVTKYQDNTLYPSGMYVNQCEGGEQFALSDWIAKGDNVQNEDIVTWLTFGANHVVRPEDWPIMPVESVKVHLKPSNFFDRNPALDVPSVKDSKSRLAEEAEATQDCCNNK</sequence>
<evidence type="ECO:0000256" key="6">
    <source>
        <dbReference type="ARBA" id="ARBA00022723"/>
    </source>
</evidence>
<dbReference type="PANTHER" id="PTHR10638:SF86">
    <property type="entry name" value="COPPER AMINE OXIDASE 1-RELATED"/>
    <property type="match status" value="1"/>
</dbReference>
<evidence type="ECO:0000256" key="8">
    <source>
        <dbReference type="ARBA" id="ARBA00023002"/>
    </source>
</evidence>
<dbReference type="Gene3D" id="3.10.450.40">
    <property type="match status" value="2"/>
</dbReference>
<dbReference type="Gene3D" id="2.70.98.20">
    <property type="entry name" value="Copper amine oxidase, catalytic domain"/>
    <property type="match status" value="1"/>
</dbReference>
<evidence type="ECO:0000256" key="12">
    <source>
        <dbReference type="ARBA" id="ARBA00048032"/>
    </source>
</evidence>
<dbReference type="Pfam" id="PF02727">
    <property type="entry name" value="Cu_amine_oxidN2"/>
    <property type="match status" value="1"/>
</dbReference>
<dbReference type="PROSITE" id="PS50102">
    <property type="entry name" value="RRM"/>
    <property type="match status" value="2"/>
</dbReference>
<evidence type="ECO:0000256" key="1">
    <source>
        <dbReference type="ARBA" id="ARBA00001935"/>
    </source>
</evidence>
<feature type="region of interest" description="Disordered" evidence="17">
    <location>
        <begin position="596"/>
        <end position="635"/>
    </location>
</feature>
<dbReference type="EMBL" id="SPRW01000022">
    <property type="protein sequence ID" value="TIC65271.1"/>
    <property type="molecule type" value="Genomic_DNA"/>
</dbReference>
<comment type="cofactor">
    <cofactor evidence="2">
        <name>Mn(2+)</name>
        <dbReference type="ChEBI" id="CHEBI:29035"/>
    </cofactor>
</comment>
<evidence type="ECO:0000256" key="16">
    <source>
        <dbReference type="RuleBase" id="RU000672"/>
    </source>
</evidence>
<evidence type="ECO:0000256" key="10">
    <source>
        <dbReference type="ARBA" id="ARBA00023157"/>
    </source>
</evidence>
<dbReference type="InterPro" id="IPR049947">
    <property type="entry name" value="Cu_Am_Ox_Cu-bd"/>
</dbReference>
<evidence type="ECO:0000256" key="14">
    <source>
        <dbReference type="PIRSR" id="PIRSR600269-51"/>
    </source>
</evidence>
<dbReference type="EC" id="1.4.3.-" evidence="16"/>
<dbReference type="GO" id="GO:0048038">
    <property type="term" value="F:quinone binding"/>
    <property type="evidence" value="ECO:0007669"/>
    <property type="project" value="InterPro"/>
</dbReference>
<dbReference type="Gene3D" id="3.30.70.330">
    <property type="match status" value="2"/>
</dbReference>
<feature type="compositionally biased region" description="Basic and acidic residues" evidence="17">
    <location>
        <begin position="1070"/>
        <end position="1079"/>
    </location>
</feature>
<dbReference type="InterPro" id="IPR000269">
    <property type="entry name" value="Cu_amine_oxidase"/>
</dbReference>
<evidence type="ECO:0000256" key="9">
    <source>
        <dbReference type="ARBA" id="ARBA00023008"/>
    </source>
</evidence>
<dbReference type="AlphaFoldDB" id="A0A4T0Q153"/>
<evidence type="ECO:0000259" key="18">
    <source>
        <dbReference type="PROSITE" id="PS50102"/>
    </source>
</evidence>
<dbReference type="GO" id="GO:0003723">
    <property type="term" value="F:RNA binding"/>
    <property type="evidence" value="ECO:0007669"/>
    <property type="project" value="UniProtKB-UniRule"/>
</dbReference>
<feature type="domain" description="RRM" evidence="18">
    <location>
        <begin position="203"/>
        <end position="281"/>
    </location>
</feature>